<feature type="transmembrane region" description="Helical" evidence="7">
    <location>
        <begin position="362"/>
        <end position="382"/>
    </location>
</feature>
<accession>A0A0D2H497</accession>
<feature type="transmembrane region" description="Helical" evidence="7">
    <location>
        <begin position="280"/>
        <end position="300"/>
    </location>
</feature>
<feature type="transmembrane region" description="Helical" evidence="7">
    <location>
        <begin position="179"/>
        <end position="198"/>
    </location>
</feature>
<gene>
    <name evidence="9" type="ORF">Z518_06110</name>
</gene>
<keyword evidence="4 7" id="KW-1133">Transmembrane helix</keyword>
<dbReference type="InterPro" id="IPR027417">
    <property type="entry name" value="P-loop_NTPase"/>
</dbReference>
<feature type="transmembrane region" description="Helical" evidence="7">
    <location>
        <begin position="252"/>
        <end position="274"/>
    </location>
</feature>
<dbReference type="SUPFAM" id="SSF52540">
    <property type="entry name" value="P-loop containing nucleoside triphosphate hydrolases"/>
    <property type="match status" value="1"/>
</dbReference>
<evidence type="ECO:0000256" key="5">
    <source>
        <dbReference type="ARBA" id="ARBA00023136"/>
    </source>
</evidence>
<evidence type="ECO:0000256" key="4">
    <source>
        <dbReference type="ARBA" id="ARBA00022989"/>
    </source>
</evidence>
<dbReference type="AlphaFoldDB" id="A0A0D2H497"/>
<keyword evidence="10" id="KW-1185">Reference proteome</keyword>
<protein>
    <recommendedName>
        <fullName evidence="8">Major facilitator superfamily (MFS) profile domain-containing protein</fullName>
    </recommendedName>
</protein>
<evidence type="ECO:0000256" key="6">
    <source>
        <dbReference type="SAM" id="MobiDB-lite"/>
    </source>
</evidence>
<feature type="transmembrane region" description="Helical" evidence="7">
    <location>
        <begin position="389"/>
        <end position="408"/>
    </location>
</feature>
<evidence type="ECO:0000313" key="9">
    <source>
        <dbReference type="EMBL" id="KIX05238.1"/>
    </source>
</evidence>
<dbReference type="GeneID" id="25294181"/>
<dbReference type="EMBL" id="KN847478">
    <property type="protein sequence ID" value="KIX05238.1"/>
    <property type="molecule type" value="Genomic_DNA"/>
</dbReference>
<dbReference type="GO" id="GO:0022857">
    <property type="term" value="F:transmembrane transporter activity"/>
    <property type="evidence" value="ECO:0007669"/>
    <property type="project" value="InterPro"/>
</dbReference>
<dbReference type="PANTHER" id="PTHR23501:SF109">
    <property type="entry name" value="MAJOR FACILITATOR SUPERFAMILY (MFS) PROFILE DOMAIN-CONTAINING PROTEIN-RELATED"/>
    <property type="match status" value="1"/>
</dbReference>
<dbReference type="GO" id="GO:0005886">
    <property type="term" value="C:plasma membrane"/>
    <property type="evidence" value="ECO:0007669"/>
    <property type="project" value="TreeGrafter"/>
</dbReference>
<feature type="transmembrane region" description="Helical" evidence="7">
    <location>
        <begin position="123"/>
        <end position="141"/>
    </location>
</feature>
<dbReference type="InterPro" id="IPR020846">
    <property type="entry name" value="MFS_dom"/>
</dbReference>
<dbReference type="InterPro" id="IPR010573">
    <property type="entry name" value="MFS_Str1/Tri12-like"/>
</dbReference>
<evidence type="ECO:0000256" key="3">
    <source>
        <dbReference type="ARBA" id="ARBA00022692"/>
    </source>
</evidence>
<feature type="transmembrane region" description="Helical" evidence="7">
    <location>
        <begin position="95"/>
        <end position="114"/>
    </location>
</feature>
<dbReference type="OrthoDB" id="4161376at2759"/>
<dbReference type="Gene3D" id="1.20.1250.20">
    <property type="entry name" value="MFS general substrate transporter like domains"/>
    <property type="match status" value="1"/>
</dbReference>
<evidence type="ECO:0000313" key="10">
    <source>
        <dbReference type="Proteomes" id="UP000053617"/>
    </source>
</evidence>
<proteinExistence type="predicted"/>
<feature type="transmembrane region" description="Helical" evidence="7">
    <location>
        <begin position="414"/>
        <end position="438"/>
    </location>
</feature>
<dbReference type="Pfam" id="PF06609">
    <property type="entry name" value="TRI12"/>
    <property type="match status" value="1"/>
</dbReference>
<feature type="transmembrane region" description="Helical" evidence="7">
    <location>
        <begin position="320"/>
        <end position="342"/>
    </location>
</feature>
<dbReference type="Proteomes" id="UP000053617">
    <property type="component" value="Unassembled WGS sequence"/>
</dbReference>
<feature type="transmembrane region" description="Helical" evidence="7">
    <location>
        <begin position="210"/>
        <end position="231"/>
    </location>
</feature>
<feature type="transmembrane region" description="Helical" evidence="7">
    <location>
        <begin position="147"/>
        <end position="167"/>
    </location>
</feature>
<keyword evidence="3 7" id="KW-0812">Transmembrane</keyword>
<feature type="domain" description="Major facilitator superfamily (MFS) profile" evidence="8">
    <location>
        <begin position="56"/>
        <end position="499"/>
    </location>
</feature>
<feature type="transmembrane region" description="Helical" evidence="7">
    <location>
        <begin position="445"/>
        <end position="468"/>
    </location>
</feature>
<evidence type="ECO:0000256" key="2">
    <source>
        <dbReference type="ARBA" id="ARBA00022448"/>
    </source>
</evidence>
<dbReference type="RefSeq" id="XP_013272374.1">
    <property type="nucleotide sequence ID" value="XM_013416920.1"/>
</dbReference>
<comment type="subcellular location">
    <subcellularLocation>
        <location evidence="1">Membrane</location>
        <topology evidence="1">Multi-pass membrane protein</topology>
    </subcellularLocation>
</comment>
<feature type="compositionally biased region" description="Basic and acidic residues" evidence="6">
    <location>
        <begin position="11"/>
        <end position="23"/>
    </location>
</feature>
<name>A0A0D2H497_9EURO</name>
<keyword evidence="5 7" id="KW-0472">Membrane</keyword>
<dbReference type="Gene3D" id="3.40.50.300">
    <property type="entry name" value="P-loop containing nucleotide triphosphate hydrolases"/>
    <property type="match status" value="1"/>
</dbReference>
<evidence type="ECO:0000259" key="8">
    <source>
        <dbReference type="PROSITE" id="PS50850"/>
    </source>
</evidence>
<evidence type="ECO:0000256" key="1">
    <source>
        <dbReference type="ARBA" id="ARBA00004141"/>
    </source>
</evidence>
<evidence type="ECO:0000256" key="7">
    <source>
        <dbReference type="SAM" id="Phobius"/>
    </source>
</evidence>
<dbReference type="InterPro" id="IPR036259">
    <property type="entry name" value="MFS_trans_sf"/>
</dbReference>
<dbReference type="SUPFAM" id="SSF103473">
    <property type="entry name" value="MFS general substrate transporter"/>
    <property type="match status" value="2"/>
</dbReference>
<dbReference type="PROSITE" id="PS50850">
    <property type="entry name" value="MFS"/>
    <property type="match status" value="1"/>
</dbReference>
<organism evidence="9 10">
    <name type="scientific">Rhinocladiella mackenziei CBS 650.93</name>
    <dbReference type="NCBI Taxonomy" id="1442369"/>
    <lineage>
        <taxon>Eukaryota</taxon>
        <taxon>Fungi</taxon>
        <taxon>Dikarya</taxon>
        <taxon>Ascomycota</taxon>
        <taxon>Pezizomycotina</taxon>
        <taxon>Eurotiomycetes</taxon>
        <taxon>Chaetothyriomycetidae</taxon>
        <taxon>Chaetothyriales</taxon>
        <taxon>Herpotrichiellaceae</taxon>
        <taxon>Rhinocladiella</taxon>
    </lineage>
</organism>
<dbReference type="HOGENOM" id="CLU_000960_25_3_1"/>
<reference evidence="9 10" key="1">
    <citation type="submission" date="2015-01" db="EMBL/GenBank/DDBJ databases">
        <title>The Genome Sequence of Rhinocladiella mackenzie CBS 650.93.</title>
        <authorList>
            <consortium name="The Broad Institute Genomics Platform"/>
            <person name="Cuomo C."/>
            <person name="de Hoog S."/>
            <person name="Gorbushina A."/>
            <person name="Stielow B."/>
            <person name="Teixiera M."/>
            <person name="Abouelleil A."/>
            <person name="Chapman S.B."/>
            <person name="Priest M."/>
            <person name="Young S.K."/>
            <person name="Wortman J."/>
            <person name="Nusbaum C."/>
            <person name="Birren B."/>
        </authorList>
    </citation>
    <scope>NUCLEOTIDE SEQUENCE [LARGE SCALE GENOMIC DNA]</scope>
    <source>
        <strain evidence="9 10">CBS 650.93</strain>
    </source>
</reference>
<feature type="transmembrane region" description="Helical" evidence="7">
    <location>
        <begin position="540"/>
        <end position="559"/>
    </location>
</feature>
<feature type="transmembrane region" description="Helical" evidence="7">
    <location>
        <begin position="51"/>
        <end position="75"/>
    </location>
</feature>
<feature type="region of interest" description="Disordered" evidence="6">
    <location>
        <begin position="1"/>
        <end position="23"/>
    </location>
</feature>
<dbReference type="PANTHER" id="PTHR23501">
    <property type="entry name" value="MAJOR FACILITATOR SUPERFAMILY"/>
    <property type="match status" value="1"/>
</dbReference>
<keyword evidence="2" id="KW-0813">Transport</keyword>
<dbReference type="VEuPathDB" id="FungiDB:Z518_06110"/>
<sequence length="833" mass="90808">MSVIPPENTDQLEHEKQKDAETHHQTVMQIEHVPTRTRPNEKLQITGTTVWTFKTFVATVALSGLYVGSQIPLYFAGGSLSFIAADIGGVEASEWLSVSYALALAALAPFSGYLQDLLGRRNITLGGGAVLMMGCIVLATAHQFGQGIVGMSFAGAGAAIGELTALAGTSELVPVNQRGTYLALVTAFVLPFTPYLMYAQLLSTYHTWRWGIWICLIWNGLWWVVILLVYFPESQTRAKGMAAKAILKRIDYLGGVLSVMGLTLILVALQAGGYSHSWRSAYVLAQLLIGIALLVAFTLWEWKFCKDPMIPHEMFAGQHIVGMAYGIAFIAGMNFYAMLNFFPLEFSTVFDPDPVKGGLRGLAPGLSTTIGAVFANAALSWFKGHNREILLLGCVIMTAFAGAFAAVTPDREGMAIGLGTVTGFGVGSVLVPAATVAITVTPDTSIATCVALSLTVRSVGGSIGYAIYYNVFINKLTTNLPVYIAQYAIQAGLPVTETREFVETYLGASDQIMTVQGVTEQIVNAAVIGSRWAYAESLKYVWLTSIAFGRCAIIACLFIGNISKYMTSRVAAKGVGSLAKDNVGTHFATEPILRRSLNMSITASIRPDEDRPAAQEDRIRNFKSIPVDPRCFEGIVKEVGNCIEVGQEGHIFSKDVLRMEISGPTQPHLTLVDLPGIYHAPDEHQNAEGVELVESLVPSYIQTSEVSSWQSFLPKATLHSKKLEHKLPRSTRKDTELWASSPTWYSPARLRHGAILSSTSRDNATNRKPRVWMFAKFTNTIPHMTLFVFFSDSVREGLPSSTSECYVKLYSCPEKASIQYLPSHFAPTRRVLS</sequence>